<dbReference type="EMBL" id="KN840496">
    <property type="protein sequence ID" value="KIP07487.1"/>
    <property type="molecule type" value="Genomic_DNA"/>
</dbReference>
<dbReference type="OrthoDB" id="1232at2759"/>
<keyword evidence="4" id="KW-0804">Transcription</keyword>
<feature type="compositionally biased region" description="Polar residues" evidence="6">
    <location>
        <begin position="113"/>
        <end position="123"/>
    </location>
</feature>
<dbReference type="AlphaFoldDB" id="A0A0C3S8K3"/>
<dbReference type="GO" id="GO:0005634">
    <property type="term" value="C:nucleus"/>
    <property type="evidence" value="ECO:0007669"/>
    <property type="project" value="UniProtKB-SubCell"/>
</dbReference>
<dbReference type="GO" id="GO:0000124">
    <property type="term" value="C:SAGA complex"/>
    <property type="evidence" value="ECO:0007669"/>
    <property type="project" value="TreeGrafter"/>
</dbReference>
<evidence type="ECO:0000313" key="7">
    <source>
        <dbReference type="EMBL" id="KIP07487.1"/>
    </source>
</evidence>
<dbReference type="InterPro" id="IPR019340">
    <property type="entry name" value="Histone_AcTrfase_su3"/>
</dbReference>
<feature type="region of interest" description="Disordered" evidence="6">
    <location>
        <begin position="68"/>
        <end position="209"/>
    </location>
</feature>
<evidence type="ECO:0000256" key="3">
    <source>
        <dbReference type="ARBA" id="ARBA00023015"/>
    </source>
</evidence>
<comment type="similarity">
    <text evidence="2">Belongs to the NGG1 family.</text>
</comment>
<feature type="region of interest" description="Disordered" evidence="6">
    <location>
        <begin position="474"/>
        <end position="505"/>
    </location>
</feature>
<dbReference type="GO" id="GO:0006357">
    <property type="term" value="P:regulation of transcription by RNA polymerase II"/>
    <property type="evidence" value="ECO:0007669"/>
    <property type="project" value="TreeGrafter"/>
</dbReference>
<feature type="region of interest" description="Disordered" evidence="6">
    <location>
        <begin position="1"/>
        <end position="26"/>
    </location>
</feature>
<gene>
    <name evidence="7" type="ORF">PHLGIDRAFT_118066</name>
</gene>
<dbReference type="PANTHER" id="PTHR13556:SF2">
    <property type="entry name" value="TRANSCRIPTIONAL ADAPTER 3"/>
    <property type="match status" value="1"/>
</dbReference>
<evidence type="ECO:0000256" key="5">
    <source>
        <dbReference type="ARBA" id="ARBA00023242"/>
    </source>
</evidence>
<organism evidence="7 8">
    <name type="scientific">Phlebiopsis gigantea (strain 11061_1 CR5-6)</name>
    <name type="common">White-rot fungus</name>
    <name type="synonym">Peniophora gigantea</name>
    <dbReference type="NCBI Taxonomy" id="745531"/>
    <lineage>
        <taxon>Eukaryota</taxon>
        <taxon>Fungi</taxon>
        <taxon>Dikarya</taxon>
        <taxon>Basidiomycota</taxon>
        <taxon>Agaricomycotina</taxon>
        <taxon>Agaricomycetes</taxon>
        <taxon>Polyporales</taxon>
        <taxon>Phanerochaetaceae</taxon>
        <taxon>Phlebiopsis</taxon>
    </lineage>
</organism>
<evidence type="ECO:0000256" key="1">
    <source>
        <dbReference type="ARBA" id="ARBA00004123"/>
    </source>
</evidence>
<reference evidence="7 8" key="1">
    <citation type="journal article" date="2014" name="PLoS Genet.">
        <title>Analysis of the Phlebiopsis gigantea genome, transcriptome and secretome provides insight into its pioneer colonization strategies of wood.</title>
        <authorList>
            <person name="Hori C."/>
            <person name="Ishida T."/>
            <person name="Igarashi K."/>
            <person name="Samejima M."/>
            <person name="Suzuki H."/>
            <person name="Master E."/>
            <person name="Ferreira P."/>
            <person name="Ruiz-Duenas F.J."/>
            <person name="Held B."/>
            <person name="Canessa P."/>
            <person name="Larrondo L.F."/>
            <person name="Schmoll M."/>
            <person name="Druzhinina I.S."/>
            <person name="Kubicek C.P."/>
            <person name="Gaskell J.A."/>
            <person name="Kersten P."/>
            <person name="St John F."/>
            <person name="Glasner J."/>
            <person name="Sabat G."/>
            <person name="Splinter BonDurant S."/>
            <person name="Syed K."/>
            <person name="Yadav J."/>
            <person name="Mgbeahuruike A.C."/>
            <person name="Kovalchuk A."/>
            <person name="Asiegbu F.O."/>
            <person name="Lackner G."/>
            <person name="Hoffmeister D."/>
            <person name="Rencoret J."/>
            <person name="Gutierrez A."/>
            <person name="Sun H."/>
            <person name="Lindquist E."/>
            <person name="Barry K."/>
            <person name="Riley R."/>
            <person name="Grigoriev I.V."/>
            <person name="Henrissat B."/>
            <person name="Kues U."/>
            <person name="Berka R.M."/>
            <person name="Martinez A.T."/>
            <person name="Covert S.F."/>
            <person name="Blanchette R.A."/>
            <person name="Cullen D."/>
        </authorList>
    </citation>
    <scope>NUCLEOTIDE SEQUENCE [LARGE SCALE GENOMIC DNA]</scope>
    <source>
        <strain evidence="7 8">11061_1 CR5-6</strain>
    </source>
</reference>
<keyword evidence="3" id="KW-0805">Transcription regulation</keyword>
<dbReference type="GO" id="GO:0003713">
    <property type="term" value="F:transcription coactivator activity"/>
    <property type="evidence" value="ECO:0007669"/>
    <property type="project" value="TreeGrafter"/>
</dbReference>
<dbReference type="STRING" id="745531.A0A0C3S8K3"/>
<dbReference type="Proteomes" id="UP000053257">
    <property type="component" value="Unassembled WGS sequence"/>
</dbReference>
<accession>A0A0C3S8K3</accession>
<sequence length="618" mass="68102">MSSGVTPYTFPPTIRSSLLKSPTDAIPPTDDLEALQAELRALRQKTLERIKKAGDDIIAIQESFKRLKEKEKGKGKAIEKVKKERDFTPLPNGDEKRLSTQPSSLLKSRLPSVATSTAHSRVSSPPFDPRKVAAPDAKNKKKKRKRDDASDVEPEPVKQRKTTPVPQHTHPHPPPPKATKHPGTASHAYAKPTQGPDFSLMAHGPLLPTRPPIPLAPIPGPSKPVEVSEDFSKAKQQTSIQVTTFYTSVEPYLRSIKEEDVGFLEYTHDEVEPFIMPKLGRHYTEVWEEEDIAQHGSPLPGTAAVRTGVTLPGSAPLPKWEPSQLQESDLVAEERGHGPLTERLVSAMIPMLEATEWKGVKAAEEAMEGRPGTNGAAAQAARDKMNVHDLEERVKNVMRFHRLLKEVPDFSEAVDDPIATALRHAQRDLRTVVATNKARRARLVEIARDRLAYQEYLDLRDALDKNITSLYTKLQKKDGPKSHKKKKKPPESNGTSNLANGTGLPAPSPAALGLIQDDECHLIIPDQLKDLVETRRQWVEKVGSVFVQKERDSPGRIYGLPPTSVYQGIDDEVSRELESLPSVFRAGQPSTNGAAPRTNGLGKGKARATARDVAMELG</sequence>
<feature type="compositionally biased region" description="Basic and acidic residues" evidence="6">
    <location>
        <begin position="68"/>
        <end position="98"/>
    </location>
</feature>
<evidence type="ECO:0000256" key="6">
    <source>
        <dbReference type="SAM" id="MobiDB-lite"/>
    </source>
</evidence>
<evidence type="ECO:0000256" key="4">
    <source>
        <dbReference type="ARBA" id="ARBA00023163"/>
    </source>
</evidence>
<proteinExistence type="inferred from homology"/>
<keyword evidence="5" id="KW-0539">Nucleus</keyword>
<dbReference type="HOGENOM" id="CLU_020179_1_0_1"/>
<dbReference type="Pfam" id="PF10198">
    <property type="entry name" value="Ada3"/>
    <property type="match status" value="1"/>
</dbReference>
<evidence type="ECO:0000313" key="8">
    <source>
        <dbReference type="Proteomes" id="UP000053257"/>
    </source>
</evidence>
<protein>
    <submittedName>
        <fullName evidence="7">Uncharacterized protein</fullName>
    </submittedName>
</protein>
<name>A0A0C3S8K3_PHLG1</name>
<dbReference type="PANTHER" id="PTHR13556">
    <property type="entry name" value="TRANSCRIPTIONAL ADAPTER 3-RELATED"/>
    <property type="match status" value="1"/>
</dbReference>
<keyword evidence="8" id="KW-1185">Reference proteome</keyword>
<feature type="compositionally biased region" description="Basic and acidic residues" evidence="6">
    <location>
        <begin position="609"/>
        <end position="618"/>
    </location>
</feature>
<feature type="region of interest" description="Disordered" evidence="6">
    <location>
        <begin position="584"/>
        <end position="618"/>
    </location>
</feature>
<comment type="subcellular location">
    <subcellularLocation>
        <location evidence="1">Nucleus</location>
    </subcellularLocation>
</comment>
<evidence type="ECO:0000256" key="2">
    <source>
        <dbReference type="ARBA" id="ARBA00005330"/>
    </source>
</evidence>